<sequence>MKPKPNVIGISGVAGSGKDTFANLIGCKLKELNAKVKFLSFAERLKWEVKDVSLRLYDIDPTNCSRDEKTLIRPLLLAHGAIMRDKTKGRYWIDSIKHKIDSKKINIITDVRFSEYSCDEVFWIKNEMNGILIHISRFFEEEGQRIYIPPANEYEKRNDKALKSK</sequence>
<reference evidence="1" key="1">
    <citation type="submission" date="2018-05" db="EMBL/GenBank/DDBJ databases">
        <authorList>
            <person name="Lanie J.A."/>
            <person name="Ng W.-L."/>
            <person name="Kazmierczak K.M."/>
            <person name="Andrzejewski T.M."/>
            <person name="Davidsen T.M."/>
            <person name="Wayne K.J."/>
            <person name="Tettelin H."/>
            <person name="Glass J.I."/>
            <person name="Rusch D."/>
            <person name="Podicherti R."/>
            <person name="Tsui H.-C.T."/>
            <person name="Winkler M.E."/>
        </authorList>
    </citation>
    <scope>NUCLEOTIDE SEQUENCE</scope>
</reference>
<feature type="non-terminal residue" evidence="1">
    <location>
        <position position="165"/>
    </location>
</feature>
<evidence type="ECO:0008006" key="2">
    <source>
        <dbReference type="Google" id="ProtNLM"/>
    </source>
</evidence>
<dbReference type="AlphaFoldDB" id="A0A381XBA6"/>
<dbReference type="Gene3D" id="3.40.50.300">
    <property type="entry name" value="P-loop containing nucleotide triphosphate hydrolases"/>
    <property type="match status" value="1"/>
</dbReference>
<gene>
    <name evidence="1" type="ORF">METZ01_LOCUS114899</name>
</gene>
<dbReference type="InterPro" id="IPR027417">
    <property type="entry name" value="P-loop_NTPase"/>
</dbReference>
<proteinExistence type="predicted"/>
<accession>A0A381XBA6</accession>
<dbReference type="SUPFAM" id="SSF52540">
    <property type="entry name" value="P-loop containing nucleoside triphosphate hydrolases"/>
    <property type="match status" value="1"/>
</dbReference>
<evidence type="ECO:0000313" key="1">
    <source>
        <dbReference type="EMBL" id="SVA62045.1"/>
    </source>
</evidence>
<name>A0A381XBA6_9ZZZZ</name>
<organism evidence="1">
    <name type="scientific">marine metagenome</name>
    <dbReference type="NCBI Taxonomy" id="408172"/>
    <lineage>
        <taxon>unclassified sequences</taxon>
        <taxon>metagenomes</taxon>
        <taxon>ecological metagenomes</taxon>
    </lineage>
</organism>
<dbReference type="EMBL" id="UINC01014568">
    <property type="protein sequence ID" value="SVA62045.1"/>
    <property type="molecule type" value="Genomic_DNA"/>
</dbReference>
<protein>
    <recommendedName>
        <fullName evidence="2">(d)CMP kinase</fullName>
    </recommendedName>
</protein>
<dbReference type="CDD" id="cd02019">
    <property type="entry name" value="NK"/>
    <property type="match status" value="1"/>
</dbReference>